<dbReference type="Pfam" id="PF12259">
    <property type="entry name" value="Baculo_F"/>
    <property type="match status" value="1"/>
</dbReference>
<evidence type="ECO:0000313" key="2">
    <source>
        <dbReference type="Proteomes" id="UP001347796"/>
    </source>
</evidence>
<sequence>MNDTAHTLKPEIGYFELVHMFNGAFDVLTFAIDMLSDDINDFHVQILSSLDNRISMTLVSTAMLFHALSEVQSKLAMTLELPYPVLKSQMIKYYEILKVTLVSTVNAFNLVIPVPFIQKSALFDIYRLVTVPLLTLDGMNTVH</sequence>
<evidence type="ECO:0000313" key="1">
    <source>
        <dbReference type="EMBL" id="KAK6183344.1"/>
    </source>
</evidence>
<accession>A0AAN8PV83</accession>
<gene>
    <name evidence="1" type="ORF">SNE40_010844</name>
</gene>
<name>A0AAN8PV83_PATCE</name>
<comment type="caution">
    <text evidence="1">The sequence shown here is derived from an EMBL/GenBank/DDBJ whole genome shotgun (WGS) entry which is preliminary data.</text>
</comment>
<dbReference type="AlphaFoldDB" id="A0AAN8PV83"/>
<dbReference type="Proteomes" id="UP001347796">
    <property type="component" value="Unassembled WGS sequence"/>
</dbReference>
<proteinExistence type="predicted"/>
<reference evidence="1 2" key="1">
    <citation type="submission" date="2024-01" db="EMBL/GenBank/DDBJ databases">
        <title>The genome of the rayed Mediterranean limpet Patella caerulea (Linnaeus, 1758).</title>
        <authorList>
            <person name="Anh-Thu Weber A."/>
            <person name="Halstead-Nussloch G."/>
        </authorList>
    </citation>
    <scope>NUCLEOTIDE SEQUENCE [LARGE SCALE GENOMIC DNA]</scope>
    <source>
        <strain evidence="1">AATW-2023a</strain>
        <tissue evidence="1">Whole specimen</tissue>
    </source>
</reference>
<dbReference type="InterPro" id="IPR022048">
    <property type="entry name" value="Envelope_fusion-like"/>
</dbReference>
<keyword evidence="2" id="KW-1185">Reference proteome</keyword>
<dbReference type="EMBL" id="JAZGQO010000007">
    <property type="protein sequence ID" value="KAK6183344.1"/>
    <property type="molecule type" value="Genomic_DNA"/>
</dbReference>
<organism evidence="1 2">
    <name type="scientific">Patella caerulea</name>
    <name type="common">Rayed Mediterranean limpet</name>
    <dbReference type="NCBI Taxonomy" id="87958"/>
    <lineage>
        <taxon>Eukaryota</taxon>
        <taxon>Metazoa</taxon>
        <taxon>Spiralia</taxon>
        <taxon>Lophotrochozoa</taxon>
        <taxon>Mollusca</taxon>
        <taxon>Gastropoda</taxon>
        <taxon>Patellogastropoda</taxon>
        <taxon>Patelloidea</taxon>
        <taxon>Patellidae</taxon>
        <taxon>Patella</taxon>
    </lineage>
</organism>
<protein>
    <submittedName>
        <fullName evidence="1">Uncharacterized protein</fullName>
    </submittedName>
</protein>